<gene>
    <name evidence="2" type="ORF">CLV62_1398</name>
</gene>
<protein>
    <submittedName>
        <fullName evidence="2">Uncharacterized protein</fullName>
    </submittedName>
</protein>
<dbReference type="Proteomes" id="UP000247973">
    <property type="component" value="Unassembled WGS sequence"/>
</dbReference>
<evidence type="ECO:0000313" key="2">
    <source>
        <dbReference type="EMBL" id="PXV59271.1"/>
    </source>
</evidence>
<dbReference type="RefSeq" id="WP_110312415.1">
    <property type="nucleotide sequence ID" value="NZ_QICL01000039.1"/>
</dbReference>
<proteinExistence type="predicted"/>
<evidence type="ECO:0000256" key="1">
    <source>
        <dbReference type="SAM" id="SignalP"/>
    </source>
</evidence>
<dbReference type="AlphaFoldDB" id="A0A2V3PK54"/>
<organism evidence="2 3">
    <name type="scientific">Dysgonomonas alginatilytica</name>
    <dbReference type="NCBI Taxonomy" id="1605892"/>
    <lineage>
        <taxon>Bacteria</taxon>
        <taxon>Pseudomonadati</taxon>
        <taxon>Bacteroidota</taxon>
        <taxon>Bacteroidia</taxon>
        <taxon>Bacteroidales</taxon>
        <taxon>Dysgonomonadaceae</taxon>
        <taxon>Dysgonomonas</taxon>
    </lineage>
</organism>
<sequence>MKKIIYIYSILFLALFSCQDDTVINDNGGETSKTTLNFSLEIPEYKSLQTRSAYDNIINNIYLLVFDANGLFLERVLATNLTSTESGGIGTGSFKAQVPSNASIIHFVANYDQWASFDDRSAFQKDEKELIPSLSGNTIAFWGRNVISTLPSTINVTLFRNQAKVTVENSGAANFQLTGYAIANYTTRGTVAPFNPTSTPTPFLIIDNIPTIPQGTVDKASQVAGNCDLNPKYMFENQNLFSDQTYIIIKGKLNGGAELFYKIQFLNTSKQPLAIVRNYLYRVVIQSFNGNASGTASFEDAKNAEPSNNIYAEILKESTSIADANNNILTVSNVNYLFTKAGTLSMTASYTVNGTANNSLISVSLLQDQGSILSGLQYNGTGTITATVAAVVAGQQQATFVVKAGILSRVITVVASPAYLFTPVTFSPAVYTAKDQAVTLNFNIPGTVPTALFPLKCSITSKNLYPVSPNQNMQIEYVAGVYKYIYWATEAGAKSLNFKTSLENNDETVTIENDYFTTASVALQARHFSSVSINNTATTNVVNYGTNATATYRFTLSDITGNLATYPLTVFIATSNLKTTQTGWTAVTGGYQYVYTTAPSGVQTVAFTSNKNISKENVTISAAGFAPTTISYDNVLTANTTVTNSIRALVNGSQLNIPNYSITSSNTAIVANFTTSNSNSNSTYSFPIKTGAKLSDMLTFTTSSYTGSYTVEQLLAAPIIIVK</sequence>
<reference evidence="2 3" key="1">
    <citation type="submission" date="2018-03" db="EMBL/GenBank/DDBJ databases">
        <title>Genomic Encyclopedia of Archaeal and Bacterial Type Strains, Phase II (KMG-II): from individual species to whole genera.</title>
        <authorList>
            <person name="Goeker M."/>
        </authorList>
    </citation>
    <scope>NUCLEOTIDE SEQUENCE [LARGE SCALE GENOMIC DNA]</scope>
    <source>
        <strain evidence="2 3">DSM 100214</strain>
    </source>
</reference>
<evidence type="ECO:0000313" key="3">
    <source>
        <dbReference type="Proteomes" id="UP000247973"/>
    </source>
</evidence>
<dbReference type="OrthoDB" id="1090227at2"/>
<dbReference type="PROSITE" id="PS51257">
    <property type="entry name" value="PROKAR_LIPOPROTEIN"/>
    <property type="match status" value="1"/>
</dbReference>
<keyword evidence="3" id="KW-1185">Reference proteome</keyword>
<dbReference type="EMBL" id="QICL01000039">
    <property type="protein sequence ID" value="PXV59271.1"/>
    <property type="molecule type" value="Genomic_DNA"/>
</dbReference>
<name>A0A2V3PK54_9BACT</name>
<accession>A0A2V3PK54</accession>
<comment type="caution">
    <text evidence="2">The sequence shown here is derived from an EMBL/GenBank/DDBJ whole genome shotgun (WGS) entry which is preliminary data.</text>
</comment>
<feature type="signal peptide" evidence="1">
    <location>
        <begin position="1"/>
        <end position="19"/>
    </location>
</feature>
<feature type="chain" id="PRO_5016097301" evidence="1">
    <location>
        <begin position="20"/>
        <end position="723"/>
    </location>
</feature>
<keyword evidence="1" id="KW-0732">Signal</keyword>